<sequence length="68" mass="7864">MEIGYKTLNLFTTSAMLDIGLRLLVSTPHVYTPTERHAFVSSVFFPPWRVHGYRQYAEFGTGWKPIKC</sequence>
<keyword evidence="2" id="KW-1185">Reference proteome</keyword>
<gene>
    <name evidence="1" type="ORF">LAZ67_3002809</name>
</gene>
<proteinExistence type="predicted"/>
<dbReference type="EMBL" id="CP092865">
    <property type="protein sequence ID" value="UYV65010.1"/>
    <property type="molecule type" value="Genomic_DNA"/>
</dbReference>
<protein>
    <submittedName>
        <fullName evidence="1">Uncharacterized protein</fullName>
    </submittedName>
</protein>
<name>A0ABY6KCR0_9ARAC</name>
<reference evidence="1 2" key="1">
    <citation type="submission" date="2022-01" db="EMBL/GenBank/DDBJ databases">
        <title>A chromosomal length assembly of Cordylochernes scorpioides.</title>
        <authorList>
            <person name="Zeh D."/>
            <person name="Zeh J."/>
        </authorList>
    </citation>
    <scope>NUCLEOTIDE SEQUENCE [LARGE SCALE GENOMIC DNA]</scope>
    <source>
        <strain evidence="1">IN4F17</strain>
        <tissue evidence="1">Whole Body</tissue>
    </source>
</reference>
<evidence type="ECO:0000313" key="2">
    <source>
        <dbReference type="Proteomes" id="UP001235939"/>
    </source>
</evidence>
<evidence type="ECO:0000313" key="1">
    <source>
        <dbReference type="EMBL" id="UYV65010.1"/>
    </source>
</evidence>
<accession>A0ABY6KCR0</accession>
<organism evidence="1 2">
    <name type="scientific">Cordylochernes scorpioides</name>
    <dbReference type="NCBI Taxonomy" id="51811"/>
    <lineage>
        <taxon>Eukaryota</taxon>
        <taxon>Metazoa</taxon>
        <taxon>Ecdysozoa</taxon>
        <taxon>Arthropoda</taxon>
        <taxon>Chelicerata</taxon>
        <taxon>Arachnida</taxon>
        <taxon>Pseudoscorpiones</taxon>
        <taxon>Cheliferoidea</taxon>
        <taxon>Chernetidae</taxon>
        <taxon>Cordylochernes</taxon>
    </lineage>
</organism>
<dbReference type="Proteomes" id="UP001235939">
    <property type="component" value="Chromosome 03"/>
</dbReference>